<protein>
    <submittedName>
        <fullName evidence="1">Uncharacterized protein</fullName>
    </submittedName>
</protein>
<dbReference type="RefSeq" id="WP_110271456.1">
    <property type="nucleotide sequence ID" value="NZ_CP029289.2"/>
</dbReference>
<organism evidence="1 2">
    <name type="scientific">Acidianus brierleyi</name>
    <dbReference type="NCBI Taxonomy" id="41673"/>
    <lineage>
        <taxon>Archaea</taxon>
        <taxon>Thermoproteota</taxon>
        <taxon>Thermoprotei</taxon>
        <taxon>Sulfolobales</taxon>
        <taxon>Sulfolobaceae</taxon>
        <taxon>Acidianus</taxon>
    </lineage>
</organism>
<keyword evidence="2" id="KW-1185">Reference proteome</keyword>
<dbReference type="KEGG" id="abri:DFR85_14245"/>
<accession>A0A2U9IHR7</accession>
<proteinExistence type="predicted"/>
<dbReference type="OrthoDB" id="37148at2157"/>
<reference evidence="1 2" key="1">
    <citation type="submission" date="2018-05" db="EMBL/GenBank/DDBJ databases">
        <title>Complete Genome Sequences of Extremely Thermoacidophilic, Metal-Mobilizing Type-Strain Members of the Archaeal Family Sulfolobaceae: Acidianus brierleyi DSM-1651T, Acidianus sulfidivorans DSM-18786T, Metallosphaera hakonensis DSM-7519T, and Metallosphaera prunae DSM-10039T.</title>
        <authorList>
            <person name="Counts J.A."/>
            <person name="Kelly R.M."/>
        </authorList>
    </citation>
    <scope>NUCLEOTIDE SEQUENCE [LARGE SCALE GENOMIC DNA]</scope>
    <source>
        <strain evidence="1 2">DSM 1651</strain>
    </source>
</reference>
<evidence type="ECO:0000313" key="1">
    <source>
        <dbReference type="EMBL" id="AWR95578.1"/>
    </source>
</evidence>
<dbReference type="AlphaFoldDB" id="A0A2U9IHR7"/>
<gene>
    <name evidence="1" type="ORF">DFR85_14245</name>
</gene>
<name>A0A2U9IHR7_9CREN</name>
<sequence length="178" mass="20938">MEILKNSNSIIFSKPFPFQFIREYFKNDSDYFTAGNVEVLIEKEEKSEDYTKSILFSSEGEKSQEIFDMFLRWLSLRTRVNEFVWAYQINCIIKEKVNLKFNFPSVLPMVGNVMLTGLILANVKNLDMNQRKFTIIQIDNDIKIVKRDEKYISISQVKDELKKLLYVINTSNLGYKSS</sequence>
<dbReference type="EMBL" id="CP029289">
    <property type="protein sequence ID" value="AWR95578.1"/>
    <property type="molecule type" value="Genomic_DNA"/>
</dbReference>
<dbReference type="GeneID" id="36833339"/>
<dbReference type="Proteomes" id="UP000248044">
    <property type="component" value="Chromosome"/>
</dbReference>
<evidence type="ECO:0000313" key="2">
    <source>
        <dbReference type="Proteomes" id="UP000248044"/>
    </source>
</evidence>